<evidence type="ECO:0000313" key="2">
    <source>
        <dbReference type="Proteomes" id="UP001222325"/>
    </source>
</evidence>
<dbReference type="AlphaFoldDB" id="A0AAD6U0S9"/>
<comment type="caution">
    <text evidence="1">The sequence shown here is derived from an EMBL/GenBank/DDBJ whole genome shotgun (WGS) entry which is preliminary data.</text>
</comment>
<gene>
    <name evidence="1" type="ORF">B0H15DRAFT_848869</name>
</gene>
<accession>A0AAD6U0S9</accession>
<dbReference type="EMBL" id="JARJCN010000038">
    <property type="protein sequence ID" value="KAJ7084370.1"/>
    <property type="molecule type" value="Genomic_DNA"/>
</dbReference>
<proteinExistence type="predicted"/>
<feature type="non-terminal residue" evidence="1">
    <location>
        <position position="1"/>
    </location>
</feature>
<dbReference type="Proteomes" id="UP001222325">
    <property type="component" value="Unassembled WGS sequence"/>
</dbReference>
<protein>
    <submittedName>
        <fullName evidence="1">Uncharacterized protein</fullName>
    </submittedName>
</protein>
<name>A0AAD6U0S9_9AGAR</name>
<organism evidence="1 2">
    <name type="scientific">Mycena belliarum</name>
    <dbReference type="NCBI Taxonomy" id="1033014"/>
    <lineage>
        <taxon>Eukaryota</taxon>
        <taxon>Fungi</taxon>
        <taxon>Dikarya</taxon>
        <taxon>Basidiomycota</taxon>
        <taxon>Agaricomycotina</taxon>
        <taxon>Agaricomycetes</taxon>
        <taxon>Agaricomycetidae</taxon>
        <taxon>Agaricales</taxon>
        <taxon>Marasmiineae</taxon>
        <taxon>Mycenaceae</taxon>
        <taxon>Mycena</taxon>
    </lineage>
</organism>
<reference evidence="1" key="1">
    <citation type="submission" date="2023-03" db="EMBL/GenBank/DDBJ databases">
        <title>Massive genome expansion in bonnet fungi (Mycena s.s.) driven by repeated elements and novel gene families across ecological guilds.</title>
        <authorList>
            <consortium name="Lawrence Berkeley National Laboratory"/>
            <person name="Harder C.B."/>
            <person name="Miyauchi S."/>
            <person name="Viragh M."/>
            <person name="Kuo A."/>
            <person name="Thoen E."/>
            <person name="Andreopoulos B."/>
            <person name="Lu D."/>
            <person name="Skrede I."/>
            <person name="Drula E."/>
            <person name="Henrissat B."/>
            <person name="Morin E."/>
            <person name="Kohler A."/>
            <person name="Barry K."/>
            <person name="LaButti K."/>
            <person name="Morin E."/>
            <person name="Salamov A."/>
            <person name="Lipzen A."/>
            <person name="Mereny Z."/>
            <person name="Hegedus B."/>
            <person name="Baldrian P."/>
            <person name="Stursova M."/>
            <person name="Weitz H."/>
            <person name="Taylor A."/>
            <person name="Grigoriev I.V."/>
            <person name="Nagy L.G."/>
            <person name="Martin F."/>
            <person name="Kauserud H."/>
        </authorList>
    </citation>
    <scope>NUCLEOTIDE SEQUENCE</scope>
    <source>
        <strain evidence="1">CBHHK173m</strain>
    </source>
</reference>
<sequence>MAKCTLLELTMANPVAVGGGSSADISLIDPHTFSVATRIERVAPASPWMILTDIGGTGSMVVADYMLVSGAEVQPVSAIHIPPWVILGPRSLRYNSVRDRVNQASKKGPILVREI</sequence>
<keyword evidence="2" id="KW-1185">Reference proteome</keyword>
<evidence type="ECO:0000313" key="1">
    <source>
        <dbReference type="EMBL" id="KAJ7084370.1"/>
    </source>
</evidence>